<dbReference type="STRING" id="157652.A0A371I1R7"/>
<sequence length="219" mass="24594">MEPTESSMSSSLGKEPTTVIHLRREPFEHGLLLIPSLIFSDAAQTLILLKQKLLESSSNQRVDSATISESLQISVEHARLVIDTLALVLHSDLEPLVAAKLGEIDSVGMDVHDLLLFLYIQSYKRLLPRTHKDSAVVADRIWLRCFNFALNLLTKLTGMSEKALRISIQFLELKGRMRAPLLMEIRLTANSDVEVVIAKVEYIESENLNDLEDVDTCLK</sequence>
<dbReference type="PANTHER" id="PTHR16052:SF0">
    <property type="entry name" value="TBCC DOMAIN-CONTAINING PROTEIN 1"/>
    <property type="match status" value="1"/>
</dbReference>
<keyword evidence="2" id="KW-1185">Reference proteome</keyword>
<comment type="caution">
    <text evidence="1">The sequence shown here is derived from an EMBL/GenBank/DDBJ whole genome shotgun (WGS) entry which is preliminary data.</text>
</comment>
<organism evidence="1 2">
    <name type="scientific">Mucuna pruriens</name>
    <name type="common">Velvet bean</name>
    <name type="synonym">Dolichos pruriens</name>
    <dbReference type="NCBI Taxonomy" id="157652"/>
    <lineage>
        <taxon>Eukaryota</taxon>
        <taxon>Viridiplantae</taxon>
        <taxon>Streptophyta</taxon>
        <taxon>Embryophyta</taxon>
        <taxon>Tracheophyta</taxon>
        <taxon>Spermatophyta</taxon>
        <taxon>Magnoliopsida</taxon>
        <taxon>eudicotyledons</taxon>
        <taxon>Gunneridae</taxon>
        <taxon>Pentapetalae</taxon>
        <taxon>rosids</taxon>
        <taxon>fabids</taxon>
        <taxon>Fabales</taxon>
        <taxon>Fabaceae</taxon>
        <taxon>Papilionoideae</taxon>
        <taxon>50 kb inversion clade</taxon>
        <taxon>NPAAA clade</taxon>
        <taxon>indigoferoid/millettioid clade</taxon>
        <taxon>Phaseoleae</taxon>
        <taxon>Mucuna</taxon>
    </lineage>
</organism>
<feature type="non-terminal residue" evidence="1">
    <location>
        <position position="219"/>
    </location>
</feature>
<evidence type="ECO:0000313" key="1">
    <source>
        <dbReference type="EMBL" id="RDY08986.1"/>
    </source>
</evidence>
<name>A0A371I1R7_MUCPR</name>
<dbReference type="InterPro" id="IPR039589">
    <property type="entry name" value="TBCC1"/>
</dbReference>
<dbReference type="AlphaFoldDB" id="A0A371I1R7"/>
<dbReference type="OrthoDB" id="427777at2759"/>
<gene>
    <name evidence="1" type="ORF">CR513_06722</name>
</gene>
<accession>A0A371I1R7</accession>
<feature type="non-terminal residue" evidence="1">
    <location>
        <position position="1"/>
    </location>
</feature>
<protein>
    <submittedName>
        <fullName evidence="1">Uncharacterized protein</fullName>
    </submittedName>
</protein>
<dbReference type="PANTHER" id="PTHR16052">
    <property type="entry name" value="TBCC DOMAIN-CONTAINING PROTEIN 1"/>
    <property type="match status" value="1"/>
</dbReference>
<proteinExistence type="predicted"/>
<reference evidence="1" key="1">
    <citation type="submission" date="2018-05" db="EMBL/GenBank/DDBJ databases">
        <title>Draft genome of Mucuna pruriens seed.</title>
        <authorList>
            <person name="Nnadi N.E."/>
            <person name="Vos R."/>
            <person name="Hasami M.H."/>
            <person name="Devisetty U.K."/>
            <person name="Aguiy J.C."/>
        </authorList>
    </citation>
    <scope>NUCLEOTIDE SEQUENCE [LARGE SCALE GENOMIC DNA]</scope>
    <source>
        <strain evidence="1">JCA_2017</strain>
    </source>
</reference>
<dbReference type="Proteomes" id="UP000257109">
    <property type="component" value="Unassembled WGS sequence"/>
</dbReference>
<dbReference type="EMBL" id="QJKJ01001159">
    <property type="protein sequence ID" value="RDY08986.1"/>
    <property type="molecule type" value="Genomic_DNA"/>
</dbReference>
<evidence type="ECO:0000313" key="2">
    <source>
        <dbReference type="Proteomes" id="UP000257109"/>
    </source>
</evidence>